<evidence type="ECO:0000256" key="1">
    <source>
        <dbReference type="ARBA" id="ARBA00006845"/>
    </source>
</evidence>
<feature type="domain" description="Barstar (barnase inhibitor)" evidence="2">
    <location>
        <begin position="1"/>
        <end position="84"/>
    </location>
</feature>
<dbReference type="EMBL" id="JAROCD010000008">
    <property type="protein sequence ID" value="MDN4603059.1"/>
    <property type="molecule type" value="Genomic_DNA"/>
</dbReference>
<dbReference type="Proteomes" id="UP001174205">
    <property type="component" value="Unassembled WGS sequence"/>
</dbReference>
<proteinExistence type="inferred from homology"/>
<evidence type="ECO:0000313" key="3">
    <source>
        <dbReference type="EMBL" id="MDN4603059.1"/>
    </source>
</evidence>
<dbReference type="Gene3D" id="3.30.370.10">
    <property type="entry name" value="Barstar-like"/>
    <property type="match status" value="1"/>
</dbReference>
<comment type="similarity">
    <text evidence="1">Belongs to the barstar family.</text>
</comment>
<dbReference type="InterPro" id="IPR000468">
    <property type="entry name" value="Barstar"/>
</dbReference>
<evidence type="ECO:0000313" key="4">
    <source>
        <dbReference type="Proteomes" id="UP001174205"/>
    </source>
</evidence>
<evidence type="ECO:0000259" key="2">
    <source>
        <dbReference type="Pfam" id="PF01337"/>
    </source>
</evidence>
<dbReference type="SUPFAM" id="SSF52038">
    <property type="entry name" value="Barstar-related"/>
    <property type="match status" value="1"/>
</dbReference>
<organism evidence="3 4">
    <name type="scientific">Paenibacillus vandeheii</name>
    <dbReference type="NCBI Taxonomy" id="3035917"/>
    <lineage>
        <taxon>Bacteria</taxon>
        <taxon>Bacillati</taxon>
        <taxon>Bacillota</taxon>
        <taxon>Bacilli</taxon>
        <taxon>Bacillales</taxon>
        <taxon>Paenibacillaceae</taxon>
        <taxon>Paenibacillus</taxon>
    </lineage>
</organism>
<reference evidence="3" key="1">
    <citation type="submission" date="2023-03" db="EMBL/GenBank/DDBJ databases">
        <title>MT1 and MT2 Draft Genomes of Novel Species.</title>
        <authorList>
            <person name="Venkateswaran K."/>
        </authorList>
    </citation>
    <scope>NUCLEOTIDE SEQUENCE</scope>
    <source>
        <strain evidence="3">F6_3S_P_1C</strain>
    </source>
</reference>
<name>A0ABT8JFU9_9BACL</name>
<dbReference type="CDD" id="cd05142">
    <property type="entry name" value="Barstar"/>
    <property type="match status" value="1"/>
</dbReference>
<dbReference type="Pfam" id="PF01337">
    <property type="entry name" value="Barstar"/>
    <property type="match status" value="1"/>
</dbReference>
<keyword evidence="4" id="KW-1185">Reference proteome</keyword>
<comment type="caution">
    <text evidence="3">The sequence shown here is derived from an EMBL/GenBank/DDBJ whole genome shotgun (WGS) entry which is preliminary data.</text>
</comment>
<accession>A0ABT8JFU9</accession>
<gene>
    <name evidence="3" type="ORF">P5G61_17610</name>
</gene>
<protein>
    <submittedName>
        <fullName evidence="3">Barstar family protein</fullName>
    </submittedName>
</protein>
<dbReference type="RefSeq" id="WP_301247707.1">
    <property type="nucleotide sequence ID" value="NZ_JAROCD010000008.1"/>
</dbReference>
<sequence>MKTVVINGKDIHGKEELHDVLQTRLELGQTYGRNLDALWDCLTGFMPMPLTIQWIDFDASRKSLGEYADHLLDLMREAEEELEGFTFETFES</sequence>
<dbReference type="InterPro" id="IPR035905">
    <property type="entry name" value="Barstar-like_sf"/>
</dbReference>